<dbReference type="EMBL" id="KQ030939">
    <property type="protein sequence ID" value="KJZ68298.1"/>
    <property type="molecule type" value="Genomic_DNA"/>
</dbReference>
<feature type="transmembrane region" description="Helical" evidence="2">
    <location>
        <begin position="12"/>
        <end position="31"/>
    </location>
</feature>
<evidence type="ECO:0000256" key="2">
    <source>
        <dbReference type="SAM" id="Phobius"/>
    </source>
</evidence>
<protein>
    <submittedName>
        <fullName evidence="3">Uncharacterized protein</fullName>
    </submittedName>
</protein>
<dbReference type="AlphaFoldDB" id="A0A0F7ZQR0"/>
<evidence type="ECO:0000313" key="3">
    <source>
        <dbReference type="EMBL" id="KJZ68298.1"/>
    </source>
</evidence>
<evidence type="ECO:0000256" key="1">
    <source>
        <dbReference type="SAM" id="MobiDB-lite"/>
    </source>
</evidence>
<feature type="region of interest" description="Disordered" evidence="1">
    <location>
        <begin position="117"/>
        <end position="149"/>
    </location>
</feature>
<keyword evidence="2" id="KW-0812">Transmembrane</keyword>
<organism evidence="3 4">
    <name type="scientific">Hirsutella minnesotensis 3608</name>
    <dbReference type="NCBI Taxonomy" id="1043627"/>
    <lineage>
        <taxon>Eukaryota</taxon>
        <taxon>Fungi</taxon>
        <taxon>Dikarya</taxon>
        <taxon>Ascomycota</taxon>
        <taxon>Pezizomycotina</taxon>
        <taxon>Sordariomycetes</taxon>
        <taxon>Hypocreomycetidae</taxon>
        <taxon>Hypocreales</taxon>
        <taxon>Ophiocordycipitaceae</taxon>
        <taxon>Hirsutella</taxon>
    </lineage>
</organism>
<dbReference type="Proteomes" id="UP000054481">
    <property type="component" value="Unassembled WGS sequence"/>
</dbReference>
<feature type="transmembrane region" description="Helical" evidence="2">
    <location>
        <begin position="43"/>
        <end position="63"/>
    </location>
</feature>
<keyword evidence="2" id="KW-1133">Transmembrane helix</keyword>
<keyword evidence="2" id="KW-0472">Membrane</keyword>
<reference evidence="3 4" key="1">
    <citation type="journal article" date="2014" name="Genome Biol. Evol.">
        <title>Comparative genomics and transcriptomics analyses reveal divergent lifestyle features of nematode endoparasitic fungus Hirsutella minnesotensis.</title>
        <authorList>
            <person name="Lai Y."/>
            <person name="Liu K."/>
            <person name="Zhang X."/>
            <person name="Zhang X."/>
            <person name="Li K."/>
            <person name="Wang N."/>
            <person name="Shu C."/>
            <person name="Wu Y."/>
            <person name="Wang C."/>
            <person name="Bushley K.E."/>
            <person name="Xiang M."/>
            <person name="Liu X."/>
        </authorList>
    </citation>
    <scope>NUCLEOTIDE SEQUENCE [LARGE SCALE GENOMIC DNA]</scope>
    <source>
        <strain evidence="3 4">3608</strain>
    </source>
</reference>
<evidence type="ECO:0000313" key="4">
    <source>
        <dbReference type="Proteomes" id="UP000054481"/>
    </source>
</evidence>
<accession>A0A0F7ZQR0</accession>
<name>A0A0F7ZQR0_9HYPO</name>
<sequence length="149" mass="16328">MRLRRTVARTSGILLVLGIMFVLGTSIYRAGSHRGSHPRLSDSWSFGQILPVAMLFLTLLNAWGMEGEARNLDDGSPNIHNARSMGDDGREAMSEVALDAEGDVAVDLGRRSSTLEEGNIYPHRPFPTIPLSTSQLQGRVRTGRKSHTN</sequence>
<keyword evidence="4" id="KW-1185">Reference proteome</keyword>
<proteinExistence type="predicted"/>
<gene>
    <name evidence="3" type="ORF">HIM_12313</name>
</gene>